<dbReference type="Pfam" id="PF10691">
    <property type="entry name" value="DUF2497"/>
    <property type="match status" value="1"/>
</dbReference>
<dbReference type="InterPro" id="IPR019632">
    <property type="entry name" value="DUF2497"/>
</dbReference>
<dbReference type="EMBL" id="JALHBS010000048">
    <property type="protein sequence ID" value="MCP3055326.1"/>
    <property type="molecule type" value="Genomic_DNA"/>
</dbReference>
<feature type="compositionally biased region" description="Basic and acidic residues" evidence="1">
    <location>
        <begin position="243"/>
        <end position="252"/>
    </location>
</feature>
<name>A0A9X2H6X9_9HYPH</name>
<proteinExistence type="predicted"/>
<evidence type="ECO:0000313" key="2">
    <source>
        <dbReference type="EMBL" id="MCP3055326.1"/>
    </source>
</evidence>
<gene>
    <name evidence="2" type="ORF">MJ956_09220</name>
</gene>
<dbReference type="Proteomes" id="UP001155220">
    <property type="component" value="Unassembled WGS sequence"/>
</dbReference>
<dbReference type="AlphaFoldDB" id="A0A9X2H6X9"/>
<protein>
    <submittedName>
        <fullName evidence="2">DUF2497 domain-containing protein</fullName>
    </submittedName>
</protein>
<feature type="compositionally biased region" description="Low complexity" evidence="1">
    <location>
        <begin position="226"/>
        <end position="242"/>
    </location>
</feature>
<organism evidence="2 3">
    <name type="scientific">Aurantimonas marianensis</name>
    <dbReference type="NCBI Taxonomy" id="2920428"/>
    <lineage>
        <taxon>Bacteria</taxon>
        <taxon>Pseudomonadati</taxon>
        <taxon>Pseudomonadota</taxon>
        <taxon>Alphaproteobacteria</taxon>
        <taxon>Hyphomicrobiales</taxon>
        <taxon>Aurantimonadaceae</taxon>
        <taxon>Aurantimonas</taxon>
    </lineage>
</organism>
<accession>A0A9X2H6X9</accession>
<evidence type="ECO:0000313" key="3">
    <source>
        <dbReference type="Proteomes" id="UP001155220"/>
    </source>
</evidence>
<dbReference type="RefSeq" id="WP_253964179.1">
    <property type="nucleotide sequence ID" value="NZ_JALHBS010000048.1"/>
</dbReference>
<evidence type="ECO:0000256" key="1">
    <source>
        <dbReference type="SAM" id="MobiDB-lite"/>
    </source>
</evidence>
<keyword evidence="3" id="KW-1185">Reference proteome</keyword>
<feature type="region of interest" description="Disordered" evidence="1">
    <location>
        <begin position="211"/>
        <end position="259"/>
    </location>
</feature>
<reference evidence="2" key="1">
    <citation type="submission" date="2022-03" db="EMBL/GenBank/DDBJ databases">
        <title>Aurantimonas Liuensis sp. Nov., isolated from the hadal seawater of the Mariana Trench.</title>
        <authorList>
            <person name="Liu R."/>
        </authorList>
    </citation>
    <scope>NUCLEOTIDE SEQUENCE</scope>
    <source>
        <strain evidence="2">LRZ36</strain>
    </source>
</reference>
<feature type="region of interest" description="Disordered" evidence="1">
    <location>
        <begin position="65"/>
        <end position="84"/>
    </location>
</feature>
<feature type="region of interest" description="Disordered" evidence="1">
    <location>
        <begin position="114"/>
        <end position="182"/>
    </location>
</feature>
<comment type="caution">
    <text evidence="2">The sequence shown here is derived from an EMBL/GenBank/DDBJ whole genome shotgun (WGS) entry which is preliminary data.</text>
</comment>
<sequence>MSNALPAKEPSMDEILASIRRIIESGDETVVAKTAPDLEPLHGEPANTAGNAADLAADAVVWRGDAPSRSERANPPGRPRLGIVPPVEPVDVAVADLPDEAVDDRLGLGLKAEPAAEASGLPDGHAVGTTPEEVGFRDSGDGLPPSAARLRAVSPASVSEDNEGETAELSPDSARLVGGSDQVSEADVADAIGEFDENEFTWELNENASLIAPESPMEERRDPADAGPGEAVLPPAAAANAVKQDRPEEPEGAKIVPGNAASAPIHELISQEASSRVAASFDNLARVIREEHLDSIDETVGEMLRPMLQEWLDDNLPSLVEKLVREEIERVARGGRR</sequence>